<dbReference type="InterPro" id="IPR054734">
    <property type="entry name" value="PqqF-like_C_4"/>
</dbReference>
<dbReference type="GO" id="GO:0004222">
    <property type="term" value="F:metalloendopeptidase activity"/>
    <property type="evidence" value="ECO:0007669"/>
    <property type="project" value="InterPro"/>
</dbReference>
<dbReference type="FunFam" id="3.30.830.10:FF:000116">
    <property type="entry name" value="Uncharacterized protein"/>
    <property type="match status" value="1"/>
</dbReference>
<dbReference type="InterPro" id="IPR011765">
    <property type="entry name" value="Pept_M16_N"/>
</dbReference>
<keyword evidence="1" id="KW-0479">Metal-binding</keyword>
<accession>A0A8S1S0Z7</accession>
<evidence type="ECO:0000313" key="9">
    <source>
        <dbReference type="Proteomes" id="UP000683925"/>
    </source>
</evidence>
<keyword evidence="9" id="KW-1185">Reference proteome</keyword>
<dbReference type="GO" id="GO:0051603">
    <property type="term" value="P:proteolysis involved in protein catabolic process"/>
    <property type="evidence" value="ECO:0007669"/>
    <property type="project" value="TreeGrafter"/>
</dbReference>
<feature type="domain" description="Peptidase M16 N-terminal" evidence="4">
    <location>
        <begin position="74"/>
        <end position="191"/>
    </location>
</feature>
<dbReference type="GO" id="GO:0046872">
    <property type="term" value="F:metal ion binding"/>
    <property type="evidence" value="ECO:0007669"/>
    <property type="project" value="UniProtKB-KW"/>
</dbReference>
<evidence type="ECO:0000256" key="2">
    <source>
        <dbReference type="RuleBase" id="RU004447"/>
    </source>
</evidence>
<evidence type="ECO:0000256" key="3">
    <source>
        <dbReference type="SAM" id="SignalP"/>
    </source>
</evidence>
<feature type="domain" description="Peptidase M16 middle/third" evidence="6">
    <location>
        <begin position="423"/>
        <end position="567"/>
    </location>
</feature>
<feature type="domain" description="Coenzyme PQQ synthesis protein F-like C-terminal lobe" evidence="7">
    <location>
        <begin position="878"/>
        <end position="977"/>
    </location>
</feature>
<evidence type="ECO:0000313" key="8">
    <source>
        <dbReference type="EMBL" id="CAD8132649.1"/>
    </source>
</evidence>
<sequence>MPQLFYQIKLSLVLLILLSSLPAFAIQQNTIQFEEAINNQSFLQLDNEKQQGTIIKPLIDPKSYKYIELENKLKVLLIHDPNSEIATAALDVQAGSWNEPSEYPGLAHFCEHMLFVGSVKYPRPDYFDELLAKGAGSSNAYTDATNTNYYFEITSQYLDKALDTFAHFFIDPLFTEDLVEREKNAVNSEYEIDVSSEDWKIQNLFTLFADPKHPASRFSLGNDEVLKKKGIEKALQSFFEQYYSSNLMSLVIQSRISLEDMERLIKPFNHIKNQNLQPSQFTTFPYQFGFICKYKTEKDQLTLNWQLKGREQFTHQKPIEFLDYIIQNGNLIDFMKEQDLIISLSSEVFMEESSFTNYMMEIVLTEKSQENEEVVAEITKIIFNYIQKLESWLSDDEYINQVFKEQRKISKLNFNYLTEQLDTSTMARILNRQKPNEVLSSEFIIDTLDKDLILDYIQQLKNTQNLIILIGNHQYSYSNERVDDKKSNKQFLQDKLLNEKSNLYRLVYSKQKFDDHFINFISRQDEKLQGMFDKPQQNEFIPDNVELISLCDSSESKLPQIVHSDKLKTLDQQSKLNLFLMAGQDLNQYSDEQCSLEEHKYQKQNHYPILLNKEQREWWKSQTSYKVPFIFGALQMKYQKSLSLRQFTSLRLYNFMADEIISKELKLPLSSGYSYELDMNKKTQIKVYGFSEHVRNLFKKLCSCLNPFRDKSKSFLELTESKRFEIAKQSLLLSIKNMYQDNLFEQAIQIYLPQLLQKDSHDPAKVIEQIDQITQQEMLKDVRDIMNDVQYSSLFIGNIDQSEAIELSDEVQSCAKNKESSSTQDNIQDKVAIINLKGKNLIDSRFIESGDDDDINGVTLNYYQIGQRKQMNQAFIKLLEPILNQQAYNYLRTDLQLGYVVAVEFKTAACVDGALILVQGSTEIPMKVNQIIDDFLDQFSVYLEQMNNREFQHLKHGVITGLKENPQSLSEEGDRLWKYISAGTIEFEDRQVAIEEIRKISKQDLIGFYRNSFIENKSKLSLQLYGQGMVTQMMNLETQAEFNEFISNTKPEEAQLFDPLKASYYQCEFEATQI</sequence>
<dbReference type="InterPro" id="IPR032632">
    <property type="entry name" value="Peptidase_M16_M"/>
</dbReference>
<dbReference type="GO" id="GO:0043171">
    <property type="term" value="P:peptide catabolic process"/>
    <property type="evidence" value="ECO:0007669"/>
    <property type="project" value="TreeGrafter"/>
</dbReference>
<evidence type="ECO:0000256" key="1">
    <source>
        <dbReference type="ARBA" id="ARBA00022723"/>
    </source>
</evidence>
<feature type="chain" id="PRO_5035755189" evidence="3">
    <location>
        <begin position="26"/>
        <end position="1074"/>
    </location>
</feature>
<gene>
    <name evidence="8" type="ORF">POCTA_138.1.T0040055</name>
</gene>
<evidence type="ECO:0000259" key="4">
    <source>
        <dbReference type="Pfam" id="PF00675"/>
    </source>
</evidence>
<evidence type="ECO:0000259" key="7">
    <source>
        <dbReference type="Pfam" id="PF22456"/>
    </source>
</evidence>
<comment type="similarity">
    <text evidence="2">Belongs to the peptidase M16 family.</text>
</comment>
<feature type="domain" description="Peptidase M16 middle/third" evidence="6">
    <location>
        <begin position="587"/>
        <end position="765"/>
    </location>
</feature>
<feature type="domain" description="Peptidase M16 C-terminal" evidence="5">
    <location>
        <begin position="234"/>
        <end position="395"/>
    </location>
</feature>
<keyword evidence="3" id="KW-0732">Signal</keyword>
<protein>
    <submittedName>
        <fullName evidence="8">Uncharacterized protein</fullName>
    </submittedName>
</protein>
<evidence type="ECO:0000259" key="5">
    <source>
        <dbReference type="Pfam" id="PF05193"/>
    </source>
</evidence>
<comment type="caution">
    <text evidence="8">The sequence shown here is derived from an EMBL/GenBank/DDBJ whole genome shotgun (WGS) entry which is preliminary data.</text>
</comment>
<dbReference type="FunFam" id="3.30.830.10:FF:000108">
    <property type="entry name" value="Uncharacterized protein"/>
    <property type="match status" value="1"/>
</dbReference>
<dbReference type="Pfam" id="PF05193">
    <property type="entry name" value="Peptidase_M16_C"/>
    <property type="match status" value="1"/>
</dbReference>
<dbReference type="Proteomes" id="UP000683925">
    <property type="component" value="Unassembled WGS sequence"/>
</dbReference>
<dbReference type="Pfam" id="PF22456">
    <property type="entry name" value="PqqF-like_C_4"/>
    <property type="match status" value="1"/>
</dbReference>
<name>A0A8S1S0Z7_PAROT</name>
<dbReference type="Pfam" id="PF00675">
    <property type="entry name" value="Peptidase_M16"/>
    <property type="match status" value="1"/>
</dbReference>
<dbReference type="Pfam" id="PF16187">
    <property type="entry name" value="Peptidase_M16_M"/>
    <property type="match status" value="2"/>
</dbReference>
<dbReference type="GO" id="GO:0005739">
    <property type="term" value="C:mitochondrion"/>
    <property type="evidence" value="ECO:0007669"/>
    <property type="project" value="TreeGrafter"/>
</dbReference>
<evidence type="ECO:0000259" key="6">
    <source>
        <dbReference type="Pfam" id="PF16187"/>
    </source>
</evidence>
<dbReference type="GO" id="GO:0005829">
    <property type="term" value="C:cytosol"/>
    <property type="evidence" value="ECO:0007669"/>
    <property type="project" value="TreeGrafter"/>
</dbReference>
<dbReference type="OrthoDB" id="952271at2759"/>
<organism evidence="8 9">
    <name type="scientific">Paramecium octaurelia</name>
    <dbReference type="NCBI Taxonomy" id="43137"/>
    <lineage>
        <taxon>Eukaryota</taxon>
        <taxon>Sar</taxon>
        <taxon>Alveolata</taxon>
        <taxon>Ciliophora</taxon>
        <taxon>Intramacronucleata</taxon>
        <taxon>Oligohymenophorea</taxon>
        <taxon>Peniculida</taxon>
        <taxon>Parameciidae</taxon>
        <taxon>Paramecium</taxon>
    </lineage>
</organism>
<dbReference type="InterPro" id="IPR050626">
    <property type="entry name" value="Peptidase_M16"/>
</dbReference>
<feature type="signal peptide" evidence="3">
    <location>
        <begin position="1"/>
        <end position="25"/>
    </location>
</feature>
<dbReference type="OMA" id="HEWANCA"/>
<dbReference type="PANTHER" id="PTHR43690">
    <property type="entry name" value="NARDILYSIN"/>
    <property type="match status" value="1"/>
</dbReference>
<dbReference type="InterPro" id="IPR007863">
    <property type="entry name" value="Peptidase_M16_C"/>
</dbReference>
<dbReference type="AlphaFoldDB" id="A0A8S1S0Z7"/>
<reference evidence="8" key="1">
    <citation type="submission" date="2021-01" db="EMBL/GenBank/DDBJ databases">
        <authorList>
            <consortium name="Genoscope - CEA"/>
            <person name="William W."/>
        </authorList>
    </citation>
    <scope>NUCLEOTIDE SEQUENCE</scope>
</reference>
<dbReference type="PANTHER" id="PTHR43690:SF18">
    <property type="entry name" value="INSULIN-DEGRADING ENZYME-RELATED"/>
    <property type="match status" value="1"/>
</dbReference>
<dbReference type="EMBL" id="CAJJDP010000003">
    <property type="protein sequence ID" value="CAD8132649.1"/>
    <property type="molecule type" value="Genomic_DNA"/>
</dbReference>
<dbReference type="FunFam" id="3.30.830.10:FF:000027">
    <property type="entry name" value="nardilysin isoform X1"/>
    <property type="match status" value="1"/>
</dbReference>
<proteinExistence type="inferred from homology"/>
<dbReference type="InterPro" id="IPR001431">
    <property type="entry name" value="Pept_M16_Zn_BS"/>
</dbReference>
<dbReference type="PROSITE" id="PS00143">
    <property type="entry name" value="INSULINASE"/>
    <property type="match status" value="1"/>
</dbReference>
<dbReference type="FunFam" id="3.30.830.10:FF:000079">
    <property type="entry name" value="Coenzyme PQQ synthesis protein F"/>
    <property type="match status" value="1"/>
</dbReference>